<organism evidence="1 2">
    <name type="scientific">Vaccinium darrowii</name>
    <dbReference type="NCBI Taxonomy" id="229202"/>
    <lineage>
        <taxon>Eukaryota</taxon>
        <taxon>Viridiplantae</taxon>
        <taxon>Streptophyta</taxon>
        <taxon>Embryophyta</taxon>
        <taxon>Tracheophyta</taxon>
        <taxon>Spermatophyta</taxon>
        <taxon>Magnoliopsida</taxon>
        <taxon>eudicotyledons</taxon>
        <taxon>Gunneridae</taxon>
        <taxon>Pentapetalae</taxon>
        <taxon>asterids</taxon>
        <taxon>Ericales</taxon>
        <taxon>Ericaceae</taxon>
        <taxon>Vaccinioideae</taxon>
        <taxon>Vaccinieae</taxon>
        <taxon>Vaccinium</taxon>
    </lineage>
</organism>
<protein>
    <submittedName>
        <fullName evidence="1">Uncharacterized protein</fullName>
    </submittedName>
</protein>
<dbReference type="EMBL" id="CM037153">
    <property type="protein sequence ID" value="KAH7856665.1"/>
    <property type="molecule type" value="Genomic_DNA"/>
</dbReference>
<sequence length="165" mass="18955">MYKEVPSRVFLNLSSTSEPFPATIHGFNPMKHERVSEKGVMGGEKVNEEELAEKYKDEIDSWFSLNPESDDEQNNNGTSWGEVDKDLDIKEYNPCFENQYQVHYNPQQCYLRRGSTGSESLVPLSFAGASEQHQEQRQNFSSGMENEMSKAQFIHHPLRSQSVRS</sequence>
<name>A0ACB7YSX6_9ERIC</name>
<proteinExistence type="predicted"/>
<accession>A0ACB7YSX6</accession>
<evidence type="ECO:0000313" key="1">
    <source>
        <dbReference type="EMBL" id="KAH7856665.1"/>
    </source>
</evidence>
<gene>
    <name evidence="1" type="ORF">Vadar_004026</name>
</gene>
<dbReference type="Proteomes" id="UP000828048">
    <property type="component" value="Chromosome 3"/>
</dbReference>
<comment type="caution">
    <text evidence="1">The sequence shown here is derived from an EMBL/GenBank/DDBJ whole genome shotgun (WGS) entry which is preliminary data.</text>
</comment>
<evidence type="ECO:0000313" key="2">
    <source>
        <dbReference type="Proteomes" id="UP000828048"/>
    </source>
</evidence>
<reference evidence="1 2" key="1">
    <citation type="journal article" date="2021" name="Hortic Res">
        <title>High-quality reference genome and annotation aids understanding of berry development for evergreen blueberry (Vaccinium darrowii).</title>
        <authorList>
            <person name="Yu J."/>
            <person name="Hulse-Kemp A.M."/>
            <person name="Babiker E."/>
            <person name="Staton M."/>
        </authorList>
    </citation>
    <scope>NUCLEOTIDE SEQUENCE [LARGE SCALE GENOMIC DNA]</scope>
    <source>
        <strain evidence="2">cv. NJ 8807/NJ 8810</strain>
        <tissue evidence="1">Young leaf</tissue>
    </source>
</reference>
<keyword evidence="2" id="KW-1185">Reference proteome</keyword>